<keyword evidence="2" id="KW-0238">DNA-binding</keyword>
<protein>
    <submittedName>
        <fullName evidence="2">DNA-binding MarR family transcriptional regulator</fullName>
    </submittedName>
</protein>
<feature type="domain" description="HTH marR-type" evidence="1">
    <location>
        <begin position="1"/>
        <end position="146"/>
    </location>
</feature>
<proteinExistence type="predicted"/>
<evidence type="ECO:0000313" key="2">
    <source>
        <dbReference type="EMBL" id="MBB5779197.1"/>
    </source>
</evidence>
<dbReference type="InterPro" id="IPR036388">
    <property type="entry name" value="WH-like_DNA-bd_sf"/>
</dbReference>
<comment type="caution">
    <text evidence="2">The sequence shown here is derived from an EMBL/GenBank/DDBJ whole genome shotgun (WGS) entry which is preliminary data.</text>
</comment>
<dbReference type="EMBL" id="JACHMB010000001">
    <property type="protein sequence ID" value="MBB5779197.1"/>
    <property type="molecule type" value="Genomic_DNA"/>
</dbReference>
<dbReference type="InterPro" id="IPR036390">
    <property type="entry name" value="WH_DNA-bd_sf"/>
</dbReference>
<dbReference type="Proteomes" id="UP000579153">
    <property type="component" value="Unassembled WGS sequence"/>
</dbReference>
<evidence type="ECO:0000313" key="3">
    <source>
        <dbReference type="Proteomes" id="UP000579153"/>
    </source>
</evidence>
<dbReference type="SMART" id="SM00347">
    <property type="entry name" value="HTH_MARR"/>
    <property type="match status" value="1"/>
</dbReference>
<organism evidence="2 3">
    <name type="scientific">Nonomuraea jabiensis</name>
    <dbReference type="NCBI Taxonomy" id="882448"/>
    <lineage>
        <taxon>Bacteria</taxon>
        <taxon>Bacillati</taxon>
        <taxon>Actinomycetota</taxon>
        <taxon>Actinomycetes</taxon>
        <taxon>Streptosporangiales</taxon>
        <taxon>Streptosporangiaceae</taxon>
        <taxon>Nonomuraea</taxon>
    </lineage>
</organism>
<dbReference type="RefSeq" id="WP_313045003.1">
    <property type="nucleotide sequence ID" value="NZ_JACHMB010000001.1"/>
</dbReference>
<dbReference type="PANTHER" id="PTHR33164">
    <property type="entry name" value="TRANSCRIPTIONAL REGULATOR, MARR FAMILY"/>
    <property type="match status" value="1"/>
</dbReference>
<dbReference type="GO" id="GO:0003700">
    <property type="term" value="F:DNA-binding transcription factor activity"/>
    <property type="evidence" value="ECO:0007669"/>
    <property type="project" value="InterPro"/>
</dbReference>
<dbReference type="PANTHER" id="PTHR33164:SF99">
    <property type="entry name" value="MARR FAMILY REGULATORY PROTEIN"/>
    <property type="match status" value="1"/>
</dbReference>
<dbReference type="PROSITE" id="PS50995">
    <property type="entry name" value="HTH_MARR_2"/>
    <property type="match status" value="1"/>
</dbReference>
<dbReference type="InterPro" id="IPR039422">
    <property type="entry name" value="MarR/SlyA-like"/>
</dbReference>
<dbReference type="GO" id="GO:0006950">
    <property type="term" value="P:response to stress"/>
    <property type="evidence" value="ECO:0007669"/>
    <property type="project" value="TreeGrafter"/>
</dbReference>
<evidence type="ECO:0000259" key="1">
    <source>
        <dbReference type="PROSITE" id="PS50995"/>
    </source>
</evidence>
<dbReference type="InterPro" id="IPR000835">
    <property type="entry name" value="HTH_MarR-typ"/>
</dbReference>
<sequence length="164" mass="18603">METRWLDDDEQRTWRAYLWTTRLLGDALDRQLQHDAGMPYTYYMILATLSEVPDRRMSMTDLAAQVYSSLSRLSHAVARLEERGWVRRSPHPDNRRVTMAELTGDGFAALAQAAPAHVEEVRRRLFDPLTGEQVAQLHGILRALWKGLDPEPGGAYPGVFGPEA</sequence>
<accession>A0A7W9G8N8</accession>
<dbReference type="AlphaFoldDB" id="A0A7W9G8N8"/>
<dbReference type="GO" id="GO:0003677">
    <property type="term" value="F:DNA binding"/>
    <property type="evidence" value="ECO:0007669"/>
    <property type="project" value="UniProtKB-KW"/>
</dbReference>
<dbReference type="Pfam" id="PF01047">
    <property type="entry name" value="MarR"/>
    <property type="match status" value="1"/>
</dbReference>
<name>A0A7W9G8N8_9ACTN</name>
<dbReference type="Gene3D" id="1.10.10.10">
    <property type="entry name" value="Winged helix-like DNA-binding domain superfamily/Winged helix DNA-binding domain"/>
    <property type="match status" value="1"/>
</dbReference>
<dbReference type="PRINTS" id="PR00598">
    <property type="entry name" value="HTHMARR"/>
</dbReference>
<keyword evidence="3" id="KW-1185">Reference proteome</keyword>
<reference evidence="2 3" key="1">
    <citation type="submission" date="2020-08" db="EMBL/GenBank/DDBJ databases">
        <title>Sequencing the genomes of 1000 actinobacteria strains.</title>
        <authorList>
            <person name="Klenk H.-P."/>
        </authorList>
    </citation>
    <scope>NUCLEOTIDE SEQUENCE [LARGE SCALE GENOMIC DNA]</scope>
    <source>
        <strain evidence="2 3">DSM 45507</strain>
    </source>
</reference>
<gene>
    <name evidence="2" type="ORF">HD596_005953</name>
</gene>
<dbReference type="SUPFAM" id="SSF46785">
    <property type="entry name" value="Winged helix' DNA-binding domain"/>
    <property type="match status" value="1"/>
</dbReference>